<dbReference type="EC" id="2.7.7.48" evidence="1"/>
<dbReference type="OrthoDB" id="6513042at2759"/>
<keyword evidence="4" id="KW-1185">Reference proteome</keyword>
<dbReference type="Pfam" id="PF05183">
    <property type="entry name" value="RdRP"/>
    <property type="match status" value="1"/>
</dbReference>
<evidence type="ECO:0000256" key="1">
    <source>
        <dbReference type="RuleBase" id="RU363098"/>
    </source>
</evidence>
<comment type="catalytic activity">
    <reaction evidence="1">
        <text>RNA(n) + a ribonucleoside 5'-triphosphate = RNA(n+1) + diphosphate</text>
        <dbReference type="Rhea" id="RHEA:21248"/>
        <dbReference type="Rhea" id="RHEA-COMP:14527"/>
        <dbReference type="Rhea" id="RHEA-COMP:17342"/>
        <dbReference type="ChEBI" id="CHEBI:33019"/>
        <dbReference type="ChEBI" id="CHEBI:61557"/>
        <dbReference type="ChEBI" id="CHEBI:140395"/>
        <dbReference type="EC" id="2.7.7.48"/>
    </reaction>
</comment>
<name>A0A9J6FGY1_HAELO</name>
<keyword evidence="1" id="KW-0548">Nucleotidyltransferase</keyword>
<dbReference type="EMBL" id="JABSTR010000001">
    <property type="protein sequence ID" value="KAH9362314.1"/>
    <property type="molecule type" value="Genomic_DNA"/>
</dbReference>
<protein>
    <recommendedName>
        <fullName evidence="1">RNA-dependent RNA polymerase</fullName>
        <ecNumber evidence="1">2.7.7.48</ecNumber>
    </recommendedName>
</protein>
<dbReference type="AlphaFoldDB" id="A0A9J6FGY1"/>
<gene>
    <name evidence="3" type="ORF">HPB48_002292</name>
</gene>
<dbReference type="InterPro" id="IPR057596">
    <property type="entry name" value="RDRP_core"/>
</dbReference>
<evidence type="ECO:0000313" key="3">
    <source>
        <dbReference type="EMBL" id="KAH9362314.1"/>
    </source>
</evidence>
<evidence type="ECO:0000313" key="4">
    <source>
        <dbReference type="Proteomes" id="UP000821853"/>
    </source>
</evidence>
<sequence length="110" mass="12380">MYAYKSEFCRKTVWDVSELGEWSRKGVGSDLDGDEYIVIWDKSLFFPGNNREPMVYGHNVPPQRCELGLVIMTNIATIRLPHSFICPLRSMVEVDAMASIFCGGGQLNSS</sequence>
<dbReference type="GO" id="GO:0003723">
    <property type="term" value="F:RNA binding"/>
    <property type="evidence" value="ECO:0007669"/>
    <property type="project" value="UniProtKB-KW"/>
</dbReference>
<dbReference type="VEuPathDB" id="VectorBase:HLOH_063430"/>
<reference evidence="3 4" key="1">
    <citation type="journal article" date="2020" name="Cell">
        <title>Large-Scale Comparative Analyses of Tick Genomes Elucidate Their Genetic Diversity and Vector Capacities.</title>
        <authorList>
            <consortium name="Tick Genome and Microbiome Consortium (TIGMIC)"/>
            <person name="Jia N."/>
            <person name="Wang J."/>
            <person name="Shi W."/>
            <person name="Du L."/>
            <person name="Sun Y."/>
            <person name="Zhan W."/>
            <person name="Jiang J.F."/>
            <person name="Wang Q."/>
            <person name="Zhang B."/>
            <person name="Ji P."/>
            <person name="Bell-Sakyi L."/>
            <person name="Cui X.M."/>
            <person name="Yuan T.T."/>
            <person name="Jiang B.G."/>
            <person name="Yang W.F."/>
            <person name="Lam T.T."/>
            <person name="Chang Q.C."/>
            <person name="Ding S.J."/>
            <person name="Wang X.J."/>
            <person name="Zhu J.G."/>
            <person name="Ruan X.D."/>
            <person name="Zhao L."/>
            <person name="Wei J.T."/>
            <person name="Ye R.Z."/>
            <person name="Que T.C."/>
            <person name="Du C.H."/>
            <person name="Zhou Y.H."/>
            <person name="Cheng J.X."/>
            <person name="Dai P.F."/>
            <person name="Guo W.B."/>
            <person name="Han X.H."/>
            <person name="Huang E.J."/>
            <person name="Li L.F."/>
            <person name="Wei W."/>
            <person name="Gao Y.C."/>
            <person name="Liu J.Z."/>
            <person name="Shao H.Z."/>
            <person name="Wang X."/>
            <person name="Wang C.C."/>
            <person name="Yang T.C."/>
            <person name="Huo Q.B."/>
            <person name="Li W."/>
            <person name="Chen H.Y."/>
            <person name="Chen S.E."/>
            <person name="Zhou L.G."/>
            <person name="Ni X.B."/>
            <person name="Tian J.H."/>
            <person name="Sheng Y."/>
            <person name="Liu T."/>
            <person name="Pan Y.S."/>
            <person name="Xia L.Y."/>
            <person name="Li J."/>
            <person name="Zhao F."/>
            <person name="Cao W.C."/>
        </authorList>
    </citation>
    <scope>NUCLEOTIDE SEQUENCE [LARGE SCALE GENOMIC DNA]</scope>
    <source>
        <strain evidence="3">HaeL-2018</strain>
    </source>
</reference>
<dbReference type="GO" id="GO:0003968">
    <property type="term" value="F:RNA-directed RNA polymerase activity"/>
    <property type="evidence" value="ECO:0007669"/>
    <property type="project" value="UniProtKB-KW"/>
</dbReference>
<comment type="caution">
    <text evidence="3">The sequence shown here is derived from an EMBL/GenBank/DDBJ whole genome shotgun (WGS) entry which is preliminary data.</text>
</comment>
<proteinExistence type="inferred from homology"/>
<accession>A0A9J6FGY1</accession>
<evidence type="ECO:0000259" key="2">
    <source>
        <dbReference type="Pfam" id="PF05183"/>
    </source>
</evidence>
<keyword evidence="1" id="KW-0696">RNA-directed RNA polymerase</keyword>
<comment type="similarity">
    <text evidence="1">Belongs to the RdRP family.</text>
</comment>
<feature type="domain" description="RDRP core" evidence="2">
    <location>
        <begin position="28"/>
        <end position="58"/>
    </location>
</feature>
<dbReference type="Proteomes" id="UP000821853">
    <property type="component" value="Chromosome 1"/>
</dbReference>
<keyword evidence="1" id="KW-0694">RNA-binding</keyword>
<organism evidence="3 4">
    <name type="scientific">Haemaphysalis longicornis</name>
    <name type="common">Bush tick</name>
    <dbReference type="NCBI Taxonomy" id="44386"/>
    <lineage>
        <taxon>Eukaryota</taxon>
        <taxon>Metazoa</taxon>
        <taxon>Ecdysozoa</taxon>
        <taxon>Arthropoda</taxon>
        <taxon>Chelicerata</taxon>
        <taxon>Arachnida</taxon>
        <taxon>Acari</taxon>
        <taxon>Parasitiformes</taxon>
        <taxon>Ixodida</taxon>
        <taxon>Ixodoidea</taxon>
        <taxon>Ixodidae</taxon>
        <taxon>Haemaphysalinae</taxon>
        <taxon>Haemaphysalis</taxon>
    </lineage>
</organism>
<keyword evidence="1" id="KW-0808">Transferase</keyword>